<feature type="domain" description="PDZ" evidence="1">
    <location>
        <begin position="27"/>
        <end position="84"/>
    </location>
</feature>
<dbReference type="PANTHER" id="PTHR43265">
    <property type="entry name" value="ESTERASE ESTD"/>
    <property type="match status" value="1"/>
</dbReference>
<keyword evidence="3" id="KW-1185">Reference proteome</keyword>
<accession>A0A344TRL8</accession>
<dbReference type="InterPro" id="IPR001478">
    <property type="entry name" value="PDZ"/>
</dbReference>
<protein>
    <recommendedName>
        <fullName evidence="1">PDZ domain-containing protein</fullName>
    </recommendedName>
</protein>
<sequence>MRFSVAFALFILLFLPFVTSAQHLRHKGSLGISYTEASDSLMSMQHLPDSHGILVKTVMPDFTAARLGIQAGDILVSINETDSLYLFDFRKLEQELYEQEPISITYIRNKKKARAVGNVVAAPKEFSKGEVIYGEVPYQRGYLRSIVHKPLGNSRLPAIFYIQGHECGSVHFTEDSLSPVKQLVDGWVSAGYVVFRVEKPGIGESAGTKECIRLSYEEEKAAFQNAFSAFKKLSFVDSTRYFLFGHALGGVLAPLLAAQSGSKPLGIITYGTVVKPWFEHMIDVYRQKPLLYQESYQSIEANTRMMIPLLYEWLVQAKTPTELLQEPDFEAILTSKENPLAYHRGTFFGRSSAYFTELQQQNLTQAWAQAAVPTLAIHGEFDSEAISPESAQSIARIVNEVRPELGMFRQLKGTDQHFIKVTSFVEAAQLQKSGRYMEYARRHFNPEILTETVQWMKQLNGK</sequence>
<dbReference type="Pfam" id="PF12146">
    <property type="entry name" value="Hydrolase_4"/>
    <property type="match status" value="1"/>
</dbReference>
<dbReference type="InterPro" id="IPR022742">
    <property type="entry name" value="Hydrolase_4"/>
</dbReference>
<dbReference type="AlphaFoldDB" id="A0A344TRL8"/>
<dbReference type="EMBL" id="CP030850">
    <property type="protein sequence ID" value="AXE21289.1"/>
    <property type="molecule type" value="Genomic_DNA"/>
</dbReference>
<dbReference type="SUPFAM" id="SSF50156">
    <property type="entry name" value="PDZ domain-like"/>
    <property type="match status" value="1"/>
</dbReference>
<gene>
    <name evidence="2" type="ORF">DR864_27870</name>
</gene>
<dbReference type="PROSITE" id="PS50106">
    <property type="entry name" value="PDZ"/>
    <property type="match status" value="1"/>
</dbReference>
<dbReference type="InterPro" id="IPR036034">
    <property type="entry name" value="PDZ_sf"/>
</dbReference>
<dbReference type="KEGG" id="run:DR864_27870"/>
<dbReference type="OrthoDB" id="9809549at2"/>
<dbReference type="InterPro" id="IPR029058">
    <property type="entry name" value="AB_hydrolase_fold"/>
</dbReference>
<proteinExistence type="predicted"/>
<evidence type="ECO:0000313" key="2">
    <source>
        <dbReference type="EMBL" id="AXE21289.1"/>
    </source>
</evidence>
<dbReference type="Gene3D" id="3.40.50.1820">
    <property type="entry name" value="alpha/beta hydrolase"/>
    <property type="match status" value="1"/>
</dbReference>
<dbReference type="SMART" id="SM00228">
    <property type="entry name" value="PDZ"/>
    <property type="match status" value="1"/>
</dbReference>
<dbReference type="GO" id="GO:0052689">
    <property type="term" value="F:carboxylic ester hydrolase activity"/>
    <property type="evidence" value="ECO:0007669"/>
    <property type="project" value="TreeGrafter"/>
</dbReference>
<organism evidence="2 3">
    <name type="scientific">Runella rosea</name>
    <dbReference type="NCBI Taxonomy" id="2259595"/>
    <lineage>
        <taxon>Bacteria</taxon>
        <taxon>Pseudomonadati</taxon>
        <taxon>Bacteroidota</taxon>
        <taxon>Cytophagia</taxon>
        <taxon>Cytophagales</taxon>
        <taxon>Spirosomataceae</taxon>
        <taxon>Runella</taxon>
    </lineage>
</organism>
<dbReference type="Gene3D" id="2.30.42.10">
    <property type="match status" value="1"/>
</dbReference>
<evidence type="ECO:0000313" key="3">
    <source>
        <dbReference type="Proteomes" id="UP000251993"/>
    </source>
</evidence>
<evidence type="ECO:0000259" key="1">
    <source>
        <dbReference type="PROSITE" id="PS50106"/>
    </source>
</evidence>
<dbReference type="SUPFAM" id="SSF53474">
    <property type="entry name" value="alpha/beta-Hydrolases"/>
    <property type="match status" value="1"/>
</dbReference>
<dbReference type="Proteomes" id="UP000251993">
    <property type="component" value="Chromosome"/>
</dbReference>
<dbReference type="InterPro" id="IPR053145">
    <property type="entry name" value="AB_hydrolase_Est10"/>
</dbReference>
<dbReference type="RefSeq" id="WP_114070050.1">
    <property type="nucleotide sequence ID" value="NZ_CP030850.1"/>
</dbReference>
<dbReference type="Pfam" id="PF00595">
    <property type="entry name" value="PDZ"/>
    <property type="match status" value="1"/>
</dbReference>
<name>A0A344TRL8_9BACT</name>
<dbReference type="PANTHER" id="PTHR43265:SF1">
    <property type="entry name" value="ESTERASE ESTD"/>
    <property type="match status" value="1"/>
</dbReference>
<reference evidence="2 3" key="1">
    <citation type="submission" date="2018-07" db="EMBL/GenBank/DDBJ databases">
        <title>Genome sequencing of Runella.</title>
        <authorList>
            <person name="Baek M.-G."/>
            <person name="Yi H."/>
        </authorList>
    </citation>
    <scope>NUCLEOTIDE SEQUENCE [LARGE SCALE GENOMIC DNA]</scope>
    <source>
        <strain evidence="2 3">HYN0085</strain>
    </source>
</reference>